<reference evidence="1" key="1">
    <citation type="submission" date="2015-10" db="EMBL/GenBank/DDBJ databases">
        <title>Description of Candidatus Tenderia electrophaga gen. nov, sp. nov., an Uncultivated Electroautotroph from a Biocathode Enrichment.</title>
        <authorList>
            <person name="Eddie B.J."/>
            <person name="Malanoski A.P."/>
            <person name="Wang Z."/>
            <person name="Hall R.J."/>
            <person name="Oh S.D."/>
            <person name="Heiner C."/>
            <person name="Lin B."/>
            <person name="Strycharz-Glaven S.M."/>
        </authorList>
    </citation>
    <scope>NUCLEOTIDE SEQUENCE [LARGE SCALE GENOMIC DNA]</scope>
    <source>
        <strain evidence="1">NRL1</strain>
    </source>
</reference>
<keyword evidence="2" id="KW-1185">Reference proteome</keyword>
<dbReference type="Gene3D" id="2.120.10.30">
    <property type="entry name" value="TolB, C-terminal domain"/>
    <property type="match status" value="1"/>
</dbReference>
<accession>A0A0S2T9S1</accession>
<dbReference type="STRING" id="1748243.Tel_01160"/>
<dbReference type="AlphaFoldDB" id="A0A0S2T9S1"/>
<protein>
    <recommendedName>
        <fullName evidence="3">DUF5050 domain-containing protein</fullName>
    </recommendedName>
</protein>
<organism evidence="1 2">
    <name type="scientific">Candidatus Tenderia electrophaga</name>
    <dbReference type="NCBI Taxonomy" id="1748243"/>
    <lineage>
        <taxon>Bacteria</taxon>
        <taxon>Pseudomonadati</taxon>
        <taxon>Pseudomonadota</taxon>
        <taxon>Gammaproteobacteria</taxon>
        <taxon>Candidatus Tenderiales</taxon>
        <taxon>Candidatus Tenderiaceae</taxon>
        <taxon>Candidatus Tenderia</taxon>
    </lineage>
</organism>
<evidence type="ECO:0000313" key="2">
    <source>
        <dbReference type="Proteomes" id="UP000055136"/>
    </source>
</evidence>
<dbReference type="Proteomes" id="UP000055136">
    <property type="component" value="Chromosome"/>
</dbReference>
<sequence length="604" mass="64348">MIGGAKIGRFGGIVLAVSAVMLTGCEDDSNSFRALPFGATAIGPDDTAPLPDPVKVMVVGDGASPELANVLGGRNFDVTNVPFDNSLAAADIDMAGDYIVWTDNRNGNPDIYGYQISTGAEFAVSTAAGAQRSPKIAGDYVVWEDSRNGNVDIYGYRLLTGTGFAITTALQNQRFPQIDGDYVVWQDSRNGEADIYAYRISTGEELAISTAADKQWNPHIDGDYIVWQSYQGGLSDIHYYRISSAQTTMLSAAGSQYNPQVSGHYLVWVDNRNGSDDIYAYDLSSAQEIVVSSAANQQLRPQVAGDYVVWQDYRNGSDYDIYAYHLPSASEIAVAVAAGDQTSARIHGDLIVWQDGRMGDNDVRAYRLSTAQQIQMTDHATAQTQPALSADHIAWLDARRGVVDVMFREGTAGDNQIATSAWLTPAGVTDFGANKAVLLGSDIFSAEIMLQLFDAAVAANVGVLGLGGTGNALATALANAGRYGLGVTPDSGCFPTQIIALDPDHAVFTDLNTAAVIDLETSNAVTMDELAISFDVNDPTNPRQLASFSGNMCNASQPALVEFNAANGTPVLLDGSASVADNYEYWSDARRTLLVNAMNYLAGD</sequence>
<proteinExistence type="predicted"/>
<dbReference type="NCBIfam" id="TIGR04275">
    <property type="entry name" value="beta_prop_Msarc"/>
    <property type="match status" value="6"/>
</dbReference>
<evidence type="ECO:0000313" key="1">
    <source>
        <dbReference type="EMBL" id="ALP51857.1"/>
    </source>
</evidence>
<dbReference type="SUPFAM" id="SSF69304">
    <property type="entry name" value="Tricorn protease N-terminal domain"/>
    <property type="match status" value="2"/>
</dbReference>
<dbReference type="PROSITE" id="PS51257">
    <property type="entry name" value="PROKAR_LIPOPROTEIN"/>
    <property type="match status" value="1"/>
</dbReference>
<gene>
    <name evidence="1" type="ORF">Tel_01160</name>
</gene>
<dbReference type="InterPro" id="IPR011042">
    <property type="entry name" value="6-blade_b-propeller_TolB-like"/>
</dbReference>
<dbReference type="KEGG" id="tee:Tel_01160"/>
<evidence type="ECO:0008006" key="3">
    <source>
        <dbReference type="Google" id="ProtNLM"/>
    </source>
</evidence>
<dbReference type="PANTHER" id="PTHR36842">
    <property type="entry name" value="PROTEIN TOLB HOMOLOG"/>
    <property type="match status" value="1"/>
</dbReference>
<dbReference type="InterPro" id="IPR027618">
    <property type="entry name" value="Beta_prop_Msarc"/>
</dbReference>
<name>A0A0S2T9S1_9GAMM</name>
<dbReference type="EMBL" id="CP013099">
    <property type="protein sequence ID" value="ALP51857.1"/>
    <property type="molecule type" value="Genomic_DNA"/>
</dbReference>
<dbReference type="PANTHER" id="PTHR36842:SF1">
    <property type="entry name" value="PROTEIN TOLB"/>
    <property type="match status" value="1"/>
</dbReference>